<comment type="subcellular location">
    <subcellularLocation>
        <location evidence="1">Cell membrane</location>
        <topology evidence="1">Multi-pass membrane protein</topology>
    </subcellularLocation>
</comment>
<dbReference type="STRING" id="1307763.L21SP4_01833"/>
<feature type="transmembrane region" description="Helical" evidence="8">
    <location>
        <begin position="61"/>
        <end position="82"/>
    </location>
</feature>
<feature type="transmembrane region" description="Helical" evidence="8">
    <location>
        <begin position="294"/>
        <end position="311"/>
    </location>
</feature>
<dbReference type="Pfam" id="PF13231">
    <property type="entry name" value="PMT_2"/>
    <property type="match status" value="1"/>
</dbReference>
<feature type="domain" description="Glycosyltransferase RgtA/B/C/D-like" evidence="9">
    <location>
        <begin position="64"/>
        <end position="225"/>
    </location>
</feature>
<keyword evidence="2" id="KW-1003">Cell membrane</keyword>
<feature type="transmembrane region" description="Helical" evidence="8">
    <location>
        <begin position="323"/>
        <end position="342"/>
    </location>
</feature>
<feature type="transmembrane region" description="Helical" evidence="8">
    <location>
        <begin position="141"/>
        <end position="158"/>
    </location>
</feature>
<feature type="transmembrane region" description="Helical" evidence="8">
    <location>
        <begin position="208"/>
        <end position="227"/>
    </location>
</feature>
<keyword evidence="5 8" id="KW-0812">Transmembrane</keyword>
<evidence type="ECO:0000256" key="8">
    <source>
        <dbReference type="SAM" id="Phobius"/>
    </source>
</evidence>
<evidence type="ECO:0000256" key="1">
    <source>
        <dbReference type="ARBA" id="ARBA00004651"/>
    </source>
</evidence>
<dbReference type="RefSeq" id="WP_082116659.1">
    <property type="nucleotide sequence ID" value="NZ_CP010904.1"/>
</dbReference>
<keyword evidence="4 10" id="KW-0808">Transferase</keyword>
<dbReference type="EMBL" id="CP010904">
    <property type="protein sequence ID" value="AKJ65070.1"/>
    <property type="molecule type" value="Genomic_DNA"/>
</dbReference>
<evidence type="ECO:0000256" key="7">
    <source>
        <dbReference type="ARBA" id="ARBA00023136"/>
    </source>
</evidence>
<reference evidence="10 11" key="2">
    <citation type="journal article" date="2016" name="ISME J.">
        <title>Characterization of the first cultured representative of Verrucomicrobia subdivision 5 indicates the proposal of a novel phylum.</title>
        <authorList>
            <person name="Spring S."/>
            <person name="Bunk B."/>
            <person name="Sproer C."/>
            <person name="Schumann P."/>
            <person name="Rohde M."/>
            <person name="Tindall B.J."/>
            <person name="Klenk H.P."/>
        </authorList>
    </citation>
    <scope>NUCLEOTIDE SEQUENCE [LARGE SCALE GENOMIC DNA]</scope>
    <source>
        <strain evidence="10 11">L21-Fru-AB</strain>
    </source>
</reference>
<dbReference type="GO" id="GO:0005886">
    <property type="term" value="C:plasma membrane"/>
    <property type="evidence" value="ECO:0007669"/>
    <property type="project" value="UniProtKB-SubCell"/>
</dbReference>
<dbReference type="AlphaFoldDB" id="A0A0G3EJV4"/>
<reference evidence="11" key="1">
    <citation type="submission" date="2015-02" db="EMBL/GenBank/DDBJ databases">
        <title>Description and complete genome sequence of the first cultured representative of the subdivision 5 of the Verrucomicrobia phylum.</title>
        <authorList>
            <person name="Spring S."/>
            <person name="Bunk B."/>
            <person name="Sproer C."/>
            <person name="Klenk H.-P."/>
        </authorList>
    </citation>
    <scope>NUCLEOTIDE SEQUENCE [LARGE SCALE GENOMIC DNA]</scope>
    <source>
        <strain evidence="11">L21-Fru-AB</strain>
    </source>
</reference>
<dbReference type="GO" id="GO:0009103">
    <property type="term" value="P:lipopolysaccharide biosynthetic process"/>
    <property type="evidence" value="ECO:0007669"/>
    <property type="project" value="UniProtKB-ARBA"/>
</dbReference>
<dbReference type="KEGG" id="vbl:L21SP4_01833"/>
<dbReference type="InterPro" id="IPR038731">
    <property type="entry name" value="RgtA/B/C-like"/>
</dbReference>
<dbReference type="PATRIC" id="fig|1609981.3.peg.1903"/>
<keyword evidence="7 8" id="KW-0472">Membrane</keyword>
<evidence type="ECO:0000313" key="10">
    <source>
        <dbReference type="EMBL" id="AKJ65070.1"/>
    </source>
</evidence>
<protein>
    <submittedName>
        <fullName evidence="10">Glycosyl transferase family protein</fullName>
    </submittedName>
</protein>
<feature type="transmembrane region" description="Helical" evidence="8">
    <location>
        <begin position="178"/>
        <end position="196"/>
    </location>
</feature>
<dbReference type="InterPro" id="IPR050297">
    <property type="entry name" value="LipidA_mod_glycosyltrf_83"/>
</dbReference>
<keyword evidence="11" id="KW-1185">Reference proteome</keyword>
<evidence type="ECO:0000256" key="5">
    <source>
        <dbReference type="ARBA" id="ARBA00022692"/>
    </source>
</evidence>
<sequence>MTEKQYELKRKDLPPSVTGARAALLLLAVLALRAAYTAWCGLPLSPDEAYYWDWSRRLAWGYYSKPPMIAALIGASTSLFGATTFGVRIAAALLGTVSLAALYRFAARLFGAQAAGWTLLALLLMPANGALNLIMTIDAPLMFFWSFALWALWAAVSAENAAPGRWLLAGLASGLALLSKQTAVALPALAGVLLVMHRPYRRHLVRGFPLYLLTTFLFAVPVLAWNAQHGWIMFQHTGSHFEAETVKLGEKLSHFAEFAGSQIALVSPVTWGLAVAAALGAGLRWRRAPAAERFLLAMGPAPLAAIYALALVREINPNWPAPFYITAVILAGGWLSGALATARRPRRAGGWGRAALWTGLVLSLLTYASPVVVRLAGGAGTDLDPADRLRGWPQLAQRIQEVRESEAVPEDSILISATHRRPVSLTAFYLPDQPFIHRWKSGDNISSQYELWPGPVDRIGDDALIMANHTPEAFPDELRGVFDELRFLEEIEVPYGPGKVHRYFLYHGRRLRQWPPGAQ</sequence>
<dbReference type="OrthoDB" id="9811222at2"/>
<evidence type="ECO:0000256" key="6">
    <source>
        <dbReference type="ARBA" id="ARBA00022989"/>
    </source>
</evidence>
<evidence type="ECO:0000313" key="11">
    <source>
        <dbReference type="Proteomes" id="UP000035268"/>
    </source>
</evidence>
<feature type="transmembrane region" description="Helical" evidence="8">
    <location>
        <begin position="89"/>
        <end position="106"/>
    </location>
</feature>
<keyword evidence="3" id="KW-0328">Glycosyltransferase</keyword>
<evidence type="ECO:0000256" key="2">
    <source>
        <dbReference type="ARBA" id="ARBA00022475"/>
    </source>
</evidence>
<accession>A0A0G3EJV4</accession>
<gene>
    <name evidence="10" type="ORF">L21SP4_01833</name>
</gene>
<dbReference type="Proteomes" id="UP000035268">
    <property type="component" value="Chromosome"/>
</dbReference>
<feature type="transmembrane region" description="Helical" evidence="8">
    <location>
        <begin position="112"/>
        <end position="134"/>
    </location>
</feature>
<proteinExistence type="predicted"/>
<dbReference type="GO" id="GO:0016763">
    <property type="term" value="F:pentosyltransferase activity"/>
    <property type="evidence" value="ECO:0007669"/>
    <property type="project" value="TreeGrafter"/>
</dbReference>
<evidence type="ECO:0000259" key="9">
    <source>
        <dbReference type="Pfam" id="PF13231"/>
    </source>
</evidence>
<name>A0A0G3EJV4_9BACT</name>
<evidence type="ECO:0000256" key="4">
    <source>
        <dbReference type="ARBA" id="ARBA00022679"/>
    </source>
</evidence>
<organism evidence="10 11">
    <name type="scientific">Kiritimatiella glycovorans</name>
    <dbReference type="NCBI Taxonomy" id="1307763"/>
    <lineage>
        <taxon>Bacteria</taxon>
        <taxon>Pseudomonadati</taxon>
        <taxon>Kiritimatiellota</taxon>
        <taxon>Kiritimatiellia</taxon>
        <taxon>Kiritimatiellales</taxon>
        <taxon>Kiritimatiellaceae</taxon>
        <taxon>Kiritimatiella</taxon>
    </lineage>
</organism>
<dbReference type="PANTHER" id="PTHR33908">
    <property type="entry name" value="MANNOSYLTRANSFERASE YKCB-RELATED"/>
    <property type="match status" value="1"/>
</dbReference>
<keyword evidence="6 8" id="KW-1133">Transmembrane helix</keyword>
<dbReference type="PANTHER" id="PTHR33908:SF11">
    <property type="entry name" value="MEMBRANE PROTEIN"/>
    <property type="match status" value="1"/>
</dbReference>
<feature type="transmembrane region" description="Helical" evidence="8">
    <location>
        <begin position="263"/>
        <end position="282"/>
    </location>
</feature>
<feature type="transmembrane region" description="Helical" evidence="8">
    <location>
        <begin position="354"/>
        <end position="373"/>
    </location>
</feature>
<evidence type="ECO:0000256" key="3">
    <source>
        <dbReference type="ARBA" id="ARBA00022676"/>
    </source>
</evidence>